<gene>
    <name evidence="1" type="ORF">C8D97_107279</name>
</gene>
<proteinExistence type="predicted"/>
<evidence type="ECO:0000313" key="2">
    <source>
        <dbReference type="Proteomes" id="UP000245790"/>
    </source>
</evidence>
<accession>A0A316FPP7</accession>
<evidence type="ECO:0000313" key="1">
    <source>
        <dbReference type="EMBL" id="PWK50112.1"/>
    </source>
</evidence>
<comment type="caution">
    <text evidence="1">The sequence shown here is derived from an EMBL/GenBank/DDBJ whole genome shotgun (WGS) entry which is preliminary data.</text>
</comment>
<dbReference type="RefSeq" id="WP_109763886.1">
    <property type="nucleotide sequence ID" value="NZ_QGGU01000007.1"/>
</dbReference>
<dbReference type="EMBL" id="QGGU01000007">
    <property type="protein sequence ID" value="PWK50112.1"/>
    <property type="molecule type" value="Genomic_DNA"/>
</dbReference>
<protein>
    <submittedName>
        <fullName evidence="1">Uncharacterized protein</fullName>
    </submittedName>
</protein>
<organism evidence="1 2">
    <name type="scientific">Pleionea mediterranea</name>
    <dbReference type="NCBI Taxonomy" id="523701"/>
    <lineage>
        <taxon>Bacteria</taxon>
        <taxon>Pseudomonadati</taxon>
        <taxon>Pseudomonadota</taxon>
        <taxon>Gammaproteobacteria</taxon>
        <taxon>Oceanospirillales</taxon>
        <taxon>Pleioneaceae</taxon>
        <taxon>Pleionea</taxon>
    </lineage>
</organism>
<dbReference type="OrthoDB" id="9857691at2"/>
<dbReference type="Proteomes" id="UP000245790">
    <property type="component" value="Unassembled WGS sequence"/>
</dbReference>
<dbReference type="AlphaFoldDB" id="A0A316FPP7"/>
<keyword evidence="2" id="KW-1185">Reference proteome</keyword>
<sequence length="130" mass="14432">MASIATKIRQLTPEQYLPRAGNPSDPGLSWSISLNLGLWLSLDLQQGCSVALYIDYQDSRGDQSLLVDTLKFNSEQETVFSNLIKLPVKGVLQSVALILRHDSTWVECSINELFVRVVELPPNPGLYKSA</sequence>
<name>A0A316FPP7_9GAMM</name>
<reference evidence="1 2" key="1">
    <citation type="submission" date="2018-05" db="EMBL/GenBank/DDBJ databases">
        <title>Genomic Encyclopedia of Type Strains, Phase IV (KMG-IV): sequencing the most valuable type-strain genomes for metagenomic binning, comparative biology and taxonomic classification.</title>
        <authorList>
            <person name="Goeker M."/>
        </authorList>
    </citation>
    <scope>NUCLEOTIDE SEQUENCE [LARGE SCALE GENOMIC DNA]</scope>
    <source>
        <strain evidence="1 2">DSM 25350</strain>
    </source>
</reference>